<reference evidence="1" key="1">
    <citation type="submission" date="2022-04" db="EMBL/GenBank/DDBJ databases">
        <title>Genome of the entomopathogenic fungus Entomophthora muscae.</title>
        <authorList>
            <person name="Elya C."/>
            <person name="Lovett B.R."/>
            <person name="Lee E."/>
            <person name="Macias A.M."/>
            <person name="Hajek A.E."/>
            <person name="De Bivort B.L."/>
            <person name="Kasson M.T."/>
            <person name="De Fine Licht H.H."/>
            <person name="Stajich J.E."/>
        </authorList>
    </citation>
    <scope>NUCLEOTIDE SEQUENCE</scope>
    <source>
        <strain evidence="1">Berkeley</strain>
    </source>
</reference>
<sequence length="455" mass="51801">MRTGRNRTRTMSRHIRAVFDMEDGSQISQQSFASSAAESKYAKLQDKYFHGDESDDRDSGLGEMGSMDYSDRSPPTSDLPTPEDSFVGSLDGRYPSRHKSKPKESVPFPGFSSLSPVKAPVPRTVSRNKLISQAMEDSKSYLILGGDEIHRMKTELMDLNSRSESLKNRLALETKVRDAALSLRKLHANNKKLVCQADDQLETANRKLDYVSKEMWDVAQRSWSHQRHLMQHTAAVLAIAATQSVEHNSTTGSFSEPSTLKDALAALSIKDHEIQILRTQPPAPKCKCQKMGIVVKELEEQRTKVNSLEKELNDNQELSQLLAGERIDKQDLYRQVQALKREMRTIKADNPSPTQESLKCKLKEAIEEADLLYRRNLETNEQLTQLYLEIPELHHSPDQETHEPDTRFTMEKFTAKVDGLIQENHDLIDKILELQERNVQLTRRLNTSSNDSSER</sequence>
<organism evidence="1 2">
    <name type="scientific">Entomophthora muscae</name>
    <dbReference type="NCBI Taxonomy" id="34485"/>
    <lineage>
        <taxon>Eukaryota</taxon>
        <taxon>Fungi</taxon>
        <taxon>Fungi incertae sedis</taxon>
        <taxon>Zoopagomycota</taxon>
        <taxon>Entomophthoromycotina</taxon>
        <taxon>Entomophthoromycetes</taxon>
        <taxon>Entomophthorales</taxon>
        <taxon>Entomophthoraceae</taxon>
        <taxon>Entomophthora</taxon>
    </lineage>
</organism>
<proteinExistence type="predicted"/>
<accession>A0ACC2RZW1</accession>
<dbReference type="Proteomes" id="UP001165960">
    <property type="component" value="Unassembled WGS sequence"/>
</dbReference>
<comment type="caution">
    <text evidence="1">The sequence shown here is derived from an EMBL/GenBank/DDBJ whole genome shotgun (WGS) entry which is preliminary data.</text>
</comment>
<evidence type="ECO:0000313" key="2">
    <source>
        <dbReference type="Proteomes" id="UP001165960"/>
    </source>
</evidence>
<evidence type="ECO:0000313" key="1">
    <source>
        <dbReference type="EMBL" id="KAJ9055659.1"/>
    </source>
</evidence>
<dbReference type="EMBL" id="QTSX02006393">
    <property type="protein sequence ID" value="KAJ9055659.1"/>
    <property type="molecule type" value="Genomic_DNA"/>
</dbReference>
<gene>
    <name evidence="1" type="ORF">DSO57_1001638</name>
</gene>
<name>A0ACC2RZW1_9FUNG</name>
<protein>
    <submittedName>
        <fullName evidence="1">Uncharacterized protein</fullName>
    </submittedName>
</protein>
<keyword evidence="2" id="KW-1185">Reference proteome</keyword>